<organism evidence="7 8">
    <name type="scientific">Niabella ginsenosidivorans</name>
    <dbReference type="NCBI Taxonomy" id="1176587"/>
    <lineage>
        <taxon>Bacteria</taxon>
        <taxon>Pseudomonadati</taxon>
        <taxon>Bacteroidota</taxon>
        <taxon>Chitinophagia</taxon>
        <taxon>Chitinophagales</taxon>
        <taxon>Chitinophagaceae</taxon>
        <taxon>Niabella</taxon>
    </lineage>
</organism>
<sequence>MRKYSKIKINFAGGIISPGLLYQLLEHLEHAGVQQVSFGLRQQLLTNCPTRKIKPLTTFLEQSNLFYEINNDAFPNIVTSCPAEDIFIAHTWLSEGTYKDILNAIDYPPRFKINISDSHQSFTPLLTGNINWVASASVPHFWHLLIRFPKTNTIYEWDKMVYTNDIARLSKEIEALILNNKTLFYDQPGADGTTFFLRIQEKQYITKPAEQRAVLPEFNLPYYEGLHKHNNRYWLGVYRRDELFPVAFLKDLCSICLQTKIGQLCSTPWKSVIVKGIEEKDKHLWNALLNIHTINMRHAANELNFQVEDNNSKATRLKQYLVKELNNTDTRTFGLCIGIKTRKKSEIFSSILVKRKPVLPIRGYALFYLYDILCAHDYNPNKRTGYIFRSNLPRFLLAGNLRKSLAAFYDQCTHQELPFRGSVTSPVTASAFTEEPIYQCAHCLTVYDATTGDPENGIPAGTAFATLPHTYTCSLCEANKDQFIKIEQESLNRQYL</sequence>
<dbReference type="EMBL" id="CP015772">
    <property type="protein sequence ID" value="ANH79779.1"/>
    <property type="molecule type" value="Genomic_DNA"/>
</dbReference>
<dbReference type="PANTHER" id="PTHR47627:SF1">
    <property type="entry name" value="RUBREDOXIN-1-RELATED"/>
    <property type="match status" value="1"/>
</dbReference>
<proteinExistence type="predicted"/>
<gene>
    <name evidence="7" type="ORF">A8C56_01255</name>
</gene>
<dbReference type="STRING" id="1176587.A8C56_01255"/>
<name>A0A1A9HY75_9BACT</name>
<keyword evidence="5" id="KW-0408">Iron</keyword>
<dbReference type="GO" id="GO:0043448">
    <property type="term" value="P:alkane catabolic process"/>
    <property type="evidence" value="ECO:0007669"/>
    <property type="project" value="TreeGrafter"/>
</dbReference>
<feature type="domain" description="Rubredoxin-like" evidence="6">
    <location>
        <begin position="435"/>
        <end position="486"/>
    </location>
</feature>
<dbReference type="GO" id="GO:0005506">
    <property type="term" value="F:iron ion binding"/>
    <property type="evidence" value="ECO:0007669"/>
    <property type="project" value="InterPro"/>
</dbReference>
<reference evidence="7 8" key="1">
    <citation type="submission" date="2016-05" db="EMBL/GenBank/DDBJ databases">
        <title>Niabella ginsenosidivorans BS26 whole genome sequencing.</title>
        <authorList>
            <person name="Im W.T."/>
            <person name="Siddiqi M.Z."/>
        </authorList>
    </citation>
    <scope>NUCLEOTIDE SEQUENCE [LARGE SCALE GENOMIC DNA]</scope>
    <source>
        <strain evidence="7 8">BS26</strain>
    </source>
</reference>
<dbReference type="InterPro" id="IPR024934">
    <property type="entry name" value="Rubredoxin-like_dom"/>
</dbReference>
<dbReference type="CDD" id="cd00730">
    <property type="entry name" value="rubredoxin"/>
    <property type="match status" value="1"/>
</dbReference>
<dbReference type="SUPFAM" id="SSF57802">
    <property type="entry name" value="Rubredoxin-like"/>
    <property type="match status" value="1"/>
</dbReference>
<dbReference type="KEGG" id="nia:A8C56_01255"/>
<evidence type="ECO:0000256" key="5">
    <source>
        <dbReference type="ARBA" id="ARBA00023004"/>
    </source>
</evidence>
<evidence type="ECO:0000259" key="6">
    <source>
        <dbReference type="PROSITE" id="PS50903"/>
    </source>
</evidence>
<dbReference type="Proteomes" id="UP000077667">
    <property type="component" value="Chromosome"/>
</dbReference>
<keyword evidence="8" id="KW-1185">Reference proteome</keyword>
<dbReference type="AlphaFoldDB" id="A0A1A9HY75"/>
<evidence type="ECO:0000256" key="2">
    <source>
        <dbReference type="ARBA" id="ARBA00022448"/>
    </source>
</evidence>
<accession>A0A1A9HY75</accession>
<dbReference type="InterPro" id="IPR024935">
    <property type="entry name" value="Rubredoxin_dom"/>
</dbReference>
<dbReference type="PROSITE" id="PS50903">
    <property type="entry name" value="RUBREDOXIN_LIKE"/>
    <property type="match status" value="1"/>
</dbReference>
<dbReference type="OrthoDB" id="9758182at2"/>
<keyword evidence="3" id="KW-0479">Metal-binding</keyword>
<evidence type="ECO:0000256" key="3">
    <source>
        <dbReference type="ARBA" id="ARBA00022723"/>
    </source>
</evidence>
<protein>
    <recommendedName>
        <fullName evidence="6">Rubredoxin-like domain-containing protein</fullName>
    </recommendedName>
</protein>
<dbReference type="GO" id="GO:0009055">
    <property type="term" value="F:electron transfer activity"/>
    <property type="evidence" value="ECO:0007669"/>
    <property type="project" value="TreeGrafter"/>
</dbReference>
<evidence type="ECO:0000313" key="7">
    <source>
        <dbReference type="EMBL" id="ANH79779.1"/>
    </source>
</evidence>
<evidence type="ECO:0000313" key="8">
    <source>
        <dbReference type="Proteomes" id="UP000077667"/>
    </source>
</evidence>
<dbReference type="Pfam" id="PF00301">
    <property type="entry name" value="Rubredoxin"/>
    <property type="match status" value="1"/>
</dbReference>
<evidence type="ECO:0000256" key="4">
    <source>
        <dbReference type="ARBA" id="ARBA00022982"/>
    </source>
</evidence>
<keyword evidence="2" id="KW-0813">Transport</keyword>
<dbReference type="Gene3D" id="2.20.28.10">
    <property type="match status" value="1"/>
</dbReference>
<dbReference type="InterPro" id="IPR050526">
    <property type="entry name" value="Rubredoxin_ET"/>
</dbReference>
<evidence type="ECO:0000256" key="1">
    <source>
        <dbReference type="ARBA" id="ARBA00001965"/>
    </source>
</evidence>
<keyword evidence="4" id="KW-0249">Electron transport</keyword>
<dbReference type="PANTHER" id="PTHR47627">
    <property type="entry name" value="RUBREDOXIN"/>
    <property type="match status" value="1"/>
</dbReference>
<comment type="cofactor">
    <cofactor evidence="1">
        <name>Fe(3+)</name>
        <dbReference type="ChEBI" id="CHEBI:29034"/>
    </cofactor>
</comment>
<dbReference type="RefSeq" id="WP_067751005.1">
    <property type="nucleotide sequence ID" value="NZ_CP015772.1"/>
</dbReference>